<evidence type="ECO:0000313" key="3">
    <source>
        <dbReference type="Proteomes" id="UP000238916"/>
    </source>
</evidence>
<proteinExistence type="predicted"/>
<evidence type="ECO:0000256" key="1">
    <source>
        <dbReference type="SAM" id="Phobius"/>
    </source>
</evidence>
<keyword evidence="1" id="KW-0812">Transmembrane</keyword>
<feature type="transmembrane region" description="Helical" evidence="1">
    <location>
        <begin position="27"/>
        <end position="47"/>
    </location>
</feature>
<keyword evidence="1" id="KW-0472">Membrane</keyword>
<keyword evidence="1" id="KW-1133">Transmembrane helix</keyword>
<dbReference type="AlphaFoldDB" id="A0A2U3LKS3"/>
<sequence length="95" mass="10671">MNSVVSQLAELHDRSEMMNVAMPLMLARYHLVLVIAGILGVAIGILVFRHTERERVKLFAKGTSLLFMIILEAGAIGWFLNPLYEFLVKTININS</sequence>
<accession>A0A2U3LKS3</accession>
<protein>
    <submittedName>
        <fullName evidence="2">Uncharacterized protein</fullName>
    </submittedName>
</protein>
<gene>
    <name evidence="2" type="ORF">SBF1_5710001</name>
</gene>
<dbReference type="OrthoDB" id="9969539at2"/>
<organism evidence="2 3">
    <name type="scientific">Candidatus Desulfosporosinus infrequens</name>
    <dbReference type="NCBI Taxonomy" id="2043169"/>
    <lineage>
        <taxon>Bacteria</taxon>
        <taxon>Bacillati</taxon>
        <taxon>Bacillota</taxon>
        <taxon>Clostridia</taxon>
        <taxon>Eubacteriales</taxon>
        <taxon>Desulfitobacteriaceae</taxon>
        <taxon>Desulfosporosinus</taxon>
    </lineage>
</organism>
<feature type="transmembrane region" description="Helical" evidence="1">
    <location>
        <begin position="59"/>
        <end position="80"/>
    </location>
</feature>
<evidence type="ECO:0000313" key="2">
    <source>
        <dbReference type="EMBL" id="SPF52426.1"/>
    </source>
</evidence>
<name>A0A2U3LKS3_9FIRM</name>
<dbReference type="EMBL" id="OMOF01000525">
    <property type="protein sequence ID" value="SPF52426.1"/>
    <property type="molecule type" value="Genomic_DNA"/>
</dbReference>
<reference evidence="3" key="1">
    <citation type="submission" date="2018-02" db="EMBL/GenBank/DDBJ databases">
        <authorList>
            <person name="Hausmann B."/>
        </authorList>
    </citation>
    <scope>NUCLEOTIDE SEQUENCE [LARGE SCALE GENOMIC DNA]</scope>
    <source>
        <strain evidence="3">Peat soil MAG SbF1</strain>
    </source>
</reference>
<dbReference type="Proteomes" id="UP000238916">
    <property type="component" value="Unassembled WGS sequence"/>
</dbReference>